<dbReference type="RefSeq" id="WP_146528303.1">
    <property type="nucleotide sequence ID" value="NZ_SJPV01000007.1"/>
</dbReference>
<feature type="domain" description="DUF6933" evidence="1">
    <location>
        <begin position="2"/>
        <end position="161"/>
    </location>
</feature>
<comment type="caution">
    <text evidence="2">The sequence shown here is derived from an EMBL/GenBank/DDBJ whole genome shotgun (WGS) entry which is preliminary data.</text>
</comment>
<evidence type="ECO:0000313" key="2">
    <source>
        <dbReference type="EMBL" id="TWU34859.1"/>
    </source>
</evidence>
<accession>A0A5C6DIZ1</accession>
<name>A0A5C6DIZ1_9BACT</name>
<dbReference type="AlphaFoldDB" id="A0A5C6DIZ1"/>
<dbReference type="Proteomes" id="UP000319143">
    <property type="component" value="Unassembled WGS sequence"/>
</dbReference>
<gene>
    <name evidence="2" type="ORF">Poly41_40020</name>
</gene>
<dbReference type="OrthoDB" id="9801392at2"/>
<sequence>MILRLSQKLNSKIKAGKLGVMPLDENPYADWSCHLFTADRTQYILLTNTASFYSCVLYGKGITDDSRFIERALSTIREFMEDDGQSFVFRKFIAPSSAAITFAKALNRSVTGSINELVLAATHALVLGEMSPHDVGFDLNDFLLSALATGEDRHYGKPNEAFKRLGSRED</sequence>
<dbReference type="InterPro" id="IPR053864">
    <property type="entry name" value="DUF6933"/>
</dbReference>
<proteinExistence type="predicted"/>
<dbReference type="EMBL" id="SJPV01000007">
    <property type="protein sequence ID" value="TWU34859.1"/>
    <property type="molecule type" value="Genomic_DNA"/>
</dbReference>
<evidence type="ECO:0000313" key="3">
    <source>
        <dbReference type="Proteomes" id="UP000319143"/>
    </source>
</evidence>
<keyword evidence="3" id="KW-1185">Reference proteome</keyword>
<protein>
    <recommendedName>
        <fullName evidence="1">DUF6933 domain-containing protein</fullName>
    </recommendedName>
</protein>
<evidence type="ECO:0000259" key="1">
    <source>
        <dbReference type="Pfam" id="PF22016"/>
    </source>
</evidence>
<dbReference type="Pfam" id="PF22016">
    <property type="entry name" value="DUF6933"/>
    <property type="match status" value="1"/>
</dbReference>
<organism evidence="2 3">
    <name type="scientific">Novipirellula artificiosorum</name>
    <dbReference type="NCBI Taxonomy" id="2528016"/>
    <lineage>
        <taxon>Bacteria</taxon>
        <taxon>Pseudomonadati</taxon>
        <taxon>Planctomycetota</taxon>
        <taxon>Planctomycetia</taxon>
        <taxon>Pirellulales</taxon>
        <taxon>Pirellulaceae</taxon>
        <taxon>Novipirellula</taxon>
    </lineage>
</organism>
<reference evidence="2 3" key="1">
    <citation type="submission" date="2019-02" db="EMBL/GenBank/DDBJ databases">
        <title>Deep-cultivation of Planctomycetes and their phenomic and genomic characterization uncovers novel biology.</title>
        <authorList>
            <person name="Wiegand S."/>
            <person name="Jogler M."/>
            <person name="Boedeker C."/>
            <person name="Pinto D."/>
            <person name="Vollmers J."/>
            <person name="Rivas-Marin E."/>
            <person name="Kohn T."/>
            <person name="Peeters S.H."/>
            <person name="Heuer A."/>
            <person name="Rast P."/>
            <person name="Oberbeckmann S."/>
            <person name="Bunk B."/>
            <person name="Jeske O."/>
            <person name="Meyerdierks A."/>
            <person name="Storesund J.E."/>
            <person name="Kallscheuer N."/>
            <person name="Luecker S."/>
            <person name="Lage O.M."/>
            <person name="Pohl T."/>
            <person name="Merkel B.J."/>
            <person name="Hornburger P."/>
            <person name="Mueller R.-W."/>
            <person name="Bruemmer F."/>
            <person name="Labrenz M."/>
            <person name="Spormann A.M."/>
            <person name="Op Den Camp H."/>
            <person name="Overmann J."/>
            <person name="Amann R."/>
            <person name="Jetten M.S.M."/>
            <person name="Mascher T."/>
            <person name="Medema M.H."/>
            <person name="Devos D.P."/>
            <person name="Kaster A.-K."/>
            <person name="Ovreas L."/>
            <person name="Rohde M."/>
            <person name="Galperin M.Y."/>
            <person name="Jogler C."/>
        </authorList>
    </citation>
    <scope>NUCLEOTIDE SEQUENCE [LARGE SCALE GENOMIC DNA]</scope>
    <source>
        <strain evidence="2 3">Poly41</strain>
    </source>
</reference>